<dbReference type="EMBL" id="CAJMWV010006656">
    <property type="protein sequence ID" value="CAE6523483.1"/>
    <property type="molecule type" value="Genomic_DNA"/>
</dbReference>
<evidence type="ECO:0000313" key="3">
    <source>
        <dbReference type="EMBL" id="CAE6523483.1"/>
    </source>
</evidence>
<dbReference type="Proteomes" id="UP000663831">
    <property type="component" value="Unassembled WGS sequence"/>
</dbReference>
<dbReference type="AlphaFoldDB" id="A0A8H3HK52"/>
<evidence type="ECO:0000256" key="1">
    <source>
        <dbReference type="SAM" id="MobiDB-lite"/>
    </source>
</evidence>
<keyword evidence="2" id="KW-0812">Transmembrane</keyword>
<feature type="compositionally biased region" description="Low complexity" evidence="1">
    <location>
        <begin position="175"/>
        <end position="188"/>
    </location>
</feature>
<sequence length="221" mass="23380">MSDTFLSLSGDACSPATLCSSPNSNTSDLDLDSATDKNAAWAGIAVVIVVVAVGAGVWFAIRRRRRSRGGHTSVETGATRFTCWRLRRPGAVSMPESQAEQGVTDELKQQRPSSSASNLKRTPTAGSHVDAPPTAKLSPQPNGHYPMVPLQLQSTDTVTSIPPESHHHSRNPRDSLASSHRSSGSLSRINMPPPGLGPPIHRPESPSTSNPPARLSSPAQT</sequence>
<reference evidence="3" key="1">
    <citation type="submission" date="2021-01" db="EMBL/GenBank/DDBJ databases">
        <authorList>
            <person name="Kaushik A."/>
        </authorList>
    </citation>
    <scope>NUCLEOTIDE SEQUENCE</scope>
    <source>
        <strain evidence="3">AG3-1AP</strain>
    </source>
</reference>
<organism evidence="3 4">
    <name type="scientific">Rhizoctonia solani</name>
    <dbReference type="NCBI Taxonomy" id="456999"/>
    <lineage>
        <taxon>Eukaryota</taxon>
        <taxon>Fungi</taxon>
        <taxon>Dikarya</taxon>
        <taxon>Basidiomycota</taxon>
        <taxon>Agaricomycotina</taxon>
        <taxon>Agaricomycetes</taxon>
        <taxon>Cantharellales</taxon>
        <taxon>Ceratobasidiaceae</taxon>
        <taxon>Rhizoctonia</taxon>
    </lineage>
</organism>
<feature type="compositionally biased region" description="Polar residues" evidence="1">
    <location>
        <begin position="205"/>
        <end position="221"/>
    </location>
</feature>
<evidence type="ECO:0000313" key="4">
    <source>
        <dbReference type="Proteomes" id="UP000663831"/>
    </source>
</evidence>
<evidence type="ECO:0000256" key="2">
    <source>
        <dbReference type="SAM" id="Phobius"/>
    </source>
</evidence>
<accession>A0A8H3HK52</accession>
<feature type="region of interest" description="Disordered" evidence="1">
    <location>
        <begin position="92"/>
        <end position="221"/>
    </location>
</feature>
<protein>
    <submittedName>
        <fullName evidence="3">Uncharacterized protein</fullName>
    </submittedName>
</protein>
<proteinExistence type="predicted"/>
<gene>
    <name evidence="3" type="ORF">RDB_LOCUS148127</name>
</gene>
<keyword evidence="2" id="KW-1133">Transmembrane helix</keyword>
<name>A0A8H3HK52_9AGAM</name>
<feature type="compositionally biased region" description="Polar residues" evidence="1">
    <location>
        <begin position="110"/>
        <end position="125"/>
    </location>
</feature>
<feature type="compositionally biased region" description="Polar residues" evidence="1">
    <location>
        <begin position="151"/>
        <end position="162"/>
    </location>
</feature>
<keyword evidence="2" id="KW-0472">Membrane</keyword>
<comment type="caution">
    <text evidence="3">The sequence shown here is derived from an EMBL/GenBank/DDBJ whole genome shotgun (WGS) entry which is preliminary data.</text>
</comment>
<feature type="transmembrane region" description="Helical" evidence="2">
    <location>
        <begin position="39"/>
        <end position="61"/>
    </location>
</feature>